<evidence type="ECO:0000256" key="2">
    <source>
        <dbReference type="ARBA" id="ARBA00022525"/>
    </source>
</evidence>
<feature type="domain" description="Right handed beta helix" evidence="5">
    <location>
        <begin position="207"/>
        <end position="320"/>
    </location>
</feature>
<dbReference type="SUPFAM" id="SSF51126">
    <property type="entry name" value="Pectin lyase-like"/>
    <property type="match status" value="1"/>
</dbReference>
<dbReference type="Proteomes" id="UP000279968">
    <property type="component" value="Unassembled WGS sequence"/>
</dbReference>
<protein>
    <submittedName>
        <fullName evidence="6">Right-handed parallel beta-helix repeat-containing protein</fullName>
    </submittedName>
</protein>
<dbReference type="InterPro" id="IPR012334">
    <property type="entry name" value="Pectin_lyas_fold"/>
</dbReference>
<dbReference type="PANTHER" id="PTHR40088:SF2">
    <property type="entry name" value="SECRETED SUGAR HYDROLASE"/>
    <property type="match status" value="1"/>
</dbReference>
<keyword evidence="3 4" id="KW-0732">Signal</keyword>
<dbReference type="InterPro" id="IPR039448">
    <property type="entry name" value="Beta_helix"/>
</dbReference>
<accession>A0A3B0A4V6</accession>
<dbReference type="AlphaFoldDB" id="A0A3B0A4V6"/>
<proteinExistence type="predicted"/>
<dbReference type="GO" id="GO:0005576">
    <property type="term" value="C:extracellular region"/>
    <property type="evidence" value="ECO:0007669"/>
    <property type="project" value="UniProtKB-SubCell"/>
</dbReference>
<dbReference type="EMBL" id="RBAN01000003">
    <property type="protein sequence ID" value="RKN54546.1"/>
    <property type="molecule type" value="Genomic_DNA"/>
</dbReference>
<sequence length="878" mass="89813">MTRRWALLAVVPVSAAAGLMVPAAPAAVAAPALAAAATSGPELYVSNRDCVPNGDGSVEAPFCTIGAAAAVAGPGQTVLVQPGQYRETVSFSRSGTATAPITFRAVNTPDGSVLVGGTTAVTGTVFSLVGVHDVRVEGFTLSTGDEAPAVVVDGSTGITLDGLALRHAYGPTLLRLTGASRDVTVSRSYLRGYNPFVPGEPLGGALSVDAGVSGAVITANTFTESRLVVTDAPGTVVTGNTFDTNCGEGVVVAGASPGVAIRNNIVQTGTGATADPESCGEYAPDATAVTVSAGSTPETVVDHNLVDPSSGGVLYRWGGTDHTDLASFRAATGQGAHDIVAVPRIERADGYDRNWYTPWPSSPAVDSADAGAPGVVTTDYLGNPHADLPDVPNSGTGTGYHDRGAVEYVGRGGVSGTGIRRRPGGGPTDVVATVTPTYPYRTDGPGGTTAFKFSDDRFWRVGTAREMRHTFRRGGVASVSVWASFVQFSRSYRSVGNVSAGTLSTVVGTHYTPVAPTRVLDTRAAIGVGTTTPVAANSEVLLSLDTIGGVPARDITAVVLNVTVTQPTANGFLTVYPDGTTLPNASNVNFVPRETVPNLVTVPMSNGRIRIRHSGSGTVHVVTDLQGFYGAGGSGYAPLQPTRMLDTREGTGGPFAANGTRQLNLSAKVPAGATAAVLNVTVTRPTANGVLKVFPAGSPVPVASNLNFVTGQTIPNLVTVPVVGGRVSIHNQSSGTTHVVVDLAGWFGPTAAGATQQYVPIGPIRIEDTRIGNYPMGPWATMGTTPVRHRVTDPNAPRASAVVLNLTATGPTAAGVLVAYPDSERPTTSNVNFVKGETAANLAVVKTASDGYFDVWNSSPGTTHFVFDQSGYFVPPAS</sequence>
<dbReference type="Pfam" id="PF13229">
    <property type="entry name" value="Beta_helix"/>
    <property type="match status" value="1"/>
</dbReference>
<keyword evidence="7" id="KW-1185">Reference proteome</keyword>
<dbReference type="PANTHER" id="PTHR40088">
    <property type="entry name" value="PECTATE LYASE (EUROFUNG)"/>
    <property type="match status" value="1"/>
</dbReference>
<comment type="caution">
    <text evidence="6">The sequence shown here is derived from an EMBL/GenBank/DDBJ whole genome shotgun (WGS) entry which is preliminary data.</text>
</comment>
<dbReference type="InterPro" id="IPR052052">
    <property type="entry name" value="Polysaccharide_Lyase_9"/>
</dbReference>
<evidence type="ECO:0000313" key="7">
    <source>
        <dbReference type="Proteomes" id="UP000279968"/>
    </source>
</evidence>
<keyword evidence="2" id="KW-0964">Secreted</keyword>
<dbReference type="Gene3D" id="2.160.20.10">
    <property type="entry name" value="Single-stranded right-handed beta-helix, Pectin lyase-like"/>
    <property type="match status" value="1"/>
</dbReference>
<feature type="chain" id="PRO_5039146856" evidence="4">
    <location>
        <begin position="35"/>
        <end position="878"/>
    </location>
</feature>
<gene>
    <name evidence="6" type="ORF">D7193_21540</name>
</gene>
<name>A0A3B0A4V6_9ACTN</name>
<evidence type="ECO:0000256" key="4">
    <source>
        <dbReference type="SAM" id="SignalP"/>
    </source>
</evidence>
<dbReference type="RefSeq" id="WP_120781267.1">
    <property type="nucleotide sequence ID" value="NZ_JBHLUP010000001.1"/>
</dbReference>
<dbReference type="InterPro" id="IPR011050">
    <property type="entry name" value="Pectin_lyase_fold/virulence"/>
</dbReference>
<dbReference type="GO" id="GO:0016837">
    <property type="term" value="F:carbon-oxygen lyase activity, acting on polysaccharides"/>
    <property type="evidence" value="ECO:0007669"/>
    <property type="project" value="TreeGrafter"/>
</dbReference>
<evidence type="ECO:0000256" key="1">
    <source>
        <dbReference type="ARBA" id="ARBA00004613"/>
    </source>
</evidence>
<dbReference type="OrthoDB" id="4178270at2"/>
<feature type="signal peptide" evidence="4">
    <location>
        <begin position="1"/>
        <end position="34"/>
    </location>
</feature>
<organism evidence="6 7">
    <name type="scientific">Micromonospora costi</name>
    <dbReference type="NCBI Taxonomy" id="1530042"/>
    <lineage>
        <taxon>Bacteria</taxon>
        <taxon>Bacillati</taxon>
        <taxon>Actinomycetota</taxon>
        <taxon>Actinomycetes</taxon>
        <taxon>Micromonosporales</taxon>
        <taxon>Micromonosporaceae</taxon>
        <taxon>Micromonospora</taxon>
    </lineage>
</organism>
<evidence type="ECO:0000259" key="5">
    <source>
        <dbReference type="Pfam" id="PF13229"/>
    </source>
</evidence>
<evidence type="ECO:0000313" key="6">
    <source>
        <dbReference type="EMBL" id="RKN54546.1"/>
    </source>
</evidence>
<comment type="subcellular location">
    <subcellularLocation>
        <location evidence="1">Secreted</location>
    </subcellularLocation>
</comment>
<evidence type="ECO:0000256" key="3">
    <source>
        <dbReference type="ARBA" id="ARBA00022729"/>
    </source>
</evidence>
<reference evidence="6 7" key="1">
    <citation type="journal article" date="2015" name="Int. J. Syst. Evol. Microbiol.">
        <title>Micromonospora costi sp. nov., isolated from a leaf of Costus speciosus.</title>
        <authorList>
            <person name="Thawai C."/>
        </authorList>
    </citation>
    <scope>NUCLEOTIDE SEQUENCE [LARGE SCALE GENOMIC DNA]</scope>
    <source>
        <strain evidence="6 7">CS1-12</strain>
    </source>
</reference>